<name>A0A5P9Q5S6_9MICO</name>
<dbReference type="AlphaFoldDB" id="A0A5P9Q5S6"/>
<organism evidence="2 3">
    <name type="scientific">Luteimicrobium xylanilyticum</name>
    <dbReference type="NCBI Taxonomy" id="1133546"/>
    <lineage>
        <taxon>Bacteria</taxon>
        <taxon>Bacillati</taxon>
        <taxon>Actinomycetota</taxon>
        <taxon>Actinomycetes</taxon>
        <taxon>Micrococcales</taxon>
        <taxon>Luteimicrobium</taxon>
    </lineage>
</organism>
<dbReference type="PANTHER" id="PTHR34980">
    <property type="entry name" value="INNER MEMBRANE PROTEIN-RELATED-RELATED"/>
    <property type="match status" value="1"/>
</dbReference>
<dbReference type="InterPro" id="IPR008523">
    <property type="entry name" value="DUF805"/>
</dbReference>
<dbReference type="EMBL" id="CP045529">
    <property type="protein sequence ID" value="QFU96747.1"/>
    <property type="molecule type" value="Genomic_DNA"/>
</dbReference>
<dbReference type="PANTHER" id="PTHR34980:SF2">
    <property type="entry name" value="INNER MEMBRANE PROTEIN YHAH-RELATED"/>
    <property type="match status" value="1"/>
</dbReference>
<proteinExistence type="predicted"/>
<keyword evidence="1" id="KW-1133">Transmembrane helix</keyword>
<gene>
    <name evidence="2" type="ORF">KDY119_00234</name>
</gene>
<evidence type="ECO:0000256" key="1">
    <source>
        <dbReference type="SAM" id="Phobius"/>
    </source>
</evidence>
<keyword evidence="1" id="KW-0472">Membrane</keyword>
<keyword evidence="1" id="KW-0812">Transmembrane</keyword>
<sequence>MSLVDSVRSVLTNYANYSGRARRSEYWWFALALIVVFGLLAGLSRASALFAVVYGLAALAVFVPGLAVAVRRLHDTDKSGWFILLGLIPFVGGIILIVFYATEGTPGANRFGPSPKAVAPAKAAPAYRG</sequence>
<dbReference type="OrthoDB" id="9812349at2"/>
<accession>A0A5P9Q5S6</accession>
<feature type="transmembrane region" description="Helical" evidence="1">
    <location>
        <begin position="49"/>
        <end position="69"/>
    </location>
</feature>
<feature type="transmembrane region" description="Helical" evidence="1">
    <location>
        <begin position="26"/>
        <end position="43"/>
    </location>
</feature>
<dbReference type="GO" id="GO:0005886">
    <property type="term" value="C:plasma membrane"/>
    <property type="evidence" value="ECO:0007669"/>
    <property type="project" value="TreeGrafter"/>
</dbReference>
<feature type="transmembrane region" description="Helical" evidence="1">
    <location>
        <begin position="81"/>
        <end position="101"/>
    </location>
</feature>
<evidence type="ECO:0000313" key="2">
    <source>
        <dbReference type="EMBL" id="QFU96747.1"/>
    </source>
</evidence>
<reference evidence="2 3" key="1">
    <citation type="submission" date="2019-10" db="EMBL/GenBank/DDBJ databases">
        <title>Genome sequence of Luteimicrobium xylanilyticum HY-24.</title>
        <authorList>
            <person name="Kim D.Y."/>
            <person name="Park H.-Y."/>
        </authorList>
    </citation>
    <scope>NUCLEOTIDE SEQUENCE [LARGE SCALE GENOMIC DNA]</scope>
    <source>
        <strain evidence="2 3">HY-24</strain>
    </source>
</reference>
<keyword evidence="3" id="KW-1185">Reference proteome</keyword>
<dbReference type="KEGG" id="lxl:KDY119_00234"/>
<evidence type="ECO:0000313" key="3">
    <source>
        <dbReference type="Proteomes" id="UP000326702"/>
    </source>
</evidence>
<dbReference type="Proteomes" id="UP000326702">
    <property type="component" value="Chromosome"/>
</dbReference>
<protein>
    <submittedName>
        <fullName evidence="2">Inner membrane protein</fullName>
    </submittedName>
</protein>
<dbReference type="Pfam" id="PF05656">
    <property type="entry name" value="DUF805"/>
    <property type="match status" value="1"/>
</dbReference>
<dbReference type="RefSeq" id="WP_036954341.1">
    <property type="nucleotide sequence ID" value="NZ_BAABIH010000013.1"/>
</dbReference>